<evidence type="ECO:0000313" key="6">
    <source>
        <dbReference type="EMBL" id="MBB4076666.1"/>
    </source>
</evidence>
<protein>
    <submittedName>
        <fullName evidence="6">LemA protein</fullName>
    </submittedName>
</protein>
<dbReference type="Pfam" id="PF04011">
    <property type="entry name" value="LemA"/>
    <property type="match status" value="1"/>
</dbReference>
<dbReference type="RefSeq" id="WP_183194197.1">
    <property type="nucleotide sequence ID" value="NZ_JACIFE010000008.1"/>
</dbReference>
<comment type="caution">
    <text evidence="6">The sequence shown here is derived from an EMBL/GenBank/DDBJ whole genome shotgun (WGS) entry which is preliminary data.</text>
</comment>
<keyword evidence="5" id="KW-0472">Membrane</keyword>
<evidence type="ECO:0000313" key="7">
    <source>
        <dbReference type="Proteomes" id="UP000585970"/>
    </source>
</evidence>
<evidence type="ECO:0000256" key="5">
    <source>
        <dbReference type="ARBA" id="ARBA00023136"/>
    </source>
</evidence>
<proteinExistence type="inferred from homology"/>
<name>A0A840E6B9_9HYPH</name>
<evidence type="ECO:0000256" key="2">
    <source>
        <dbReference type="ARBA" id="ARBA00008854"/>
    </source>
</evidence>
<dbReference type="PANTHER" id="PTHR34478:SF2">
    <property type="entry name" value="MEMBRANE PROTEIN"/>
    <property type="match status" value="1"/>
</dbReference>
<keyword evidence="4" id="KW-1133">Transmembrane helix</keyword>
<comment type="similarity">
    <text evidence="2">Belongs to the LemA family.</text>
</comment>
<dbReference type="GO" id="GO:0016020">
    <property type="term" value="C:membrane"/>
    <property type="evidence" value="ECO:0007669"/>
    <property type="project" value="UniProtKB-SubCell"/>
</dbReference>
<dbReference type="Gene3D" id="1.20.1440.20">
    <property type="entry name" value="LemA-like domain"/>
    <property type="match status" value="1"/>
</dbReference>
<comment type="subcellular location">
    <subcellularLocation>
        <location evidence="1">Membrane</location>
        <topology evidence="1">Single-pass membrane protein</topology>
    </subcellularLocation>
</comment>
<dbReference type="InterPro" id="IPR007156">
    <property type="entry name" value="MamQ_LemA"/>
</dbReference>
<reference evidence="6 7" key="1">
    <citation type="submission" date="2020-08" db="EMBL/GenBank/DDBJ databases">
        <title>Genomic Encyclopedia of Type Strains, Phase IV (KMG-IV): sequencing the most valuable type-strain genomes for metagenomic binning, comparative biology and taxonomic classification.</title>
        <authorList>
            <person name="Goeker M."/>
        </authorList>
    </citation>
    <scope>NUCLEOTIDE SEQUENCE [LARGE SCALE GENOMIC DNA]</scope>
    <source>
        <strain evidence="6 7">DSM 100694</strain>
    </source>
</reference>
<dbReference type="InterPro" id="IPR023353">
    <property type="entry name" value="LemA-like_dom_sf"/>
</dbReference>
<sequence>MLNVQSASMFKILKQFLIVIFLLWLVPFLSGCGFNTIPTNEEKAHAAWSEVLNQYQRRTDLIPNLVETIKAYTAHEQTVFKNVIEARAKATQVNINSDMLNNPEVLQQYLKNQANLSSALSRLMAIVENYPDLKANQNFLALQSQLEGTENRISIARRDYIEAVRVHNTALKTMPTMIWVKLWFHDVKPMPTFTIDTDSQQMPKVNFN</sequence>
<evidence type="ECO:0000256" key="1">
    <source>
        <dbReference type="ARBA" id="ARBA00004167"/>
    </source>
</evidence>
<evidence type="ECO:0000256" key="4">
    <source>
        <dbReference type="ARBA" id="ARBA00022989"/>
    </source>
</evidence>
<accession>A0A840E6B9</accession>
<keyword evidence="3" id="KW-0812">Transmembrane</keyword>
<dbReference type="SUPFAM" id="SSF140478">
    <property type="entry name" value="LemA-like"/>
    <property type="match status" value="1"/>
</dbReference>
<keyword evidence="7" id="KW-1185">Reference proteome</keyword>
<organism evidence="6 7">
    <name type="scientific">Bartonella fuyuanensis</name>
    <dbReference type="NCBI Taxonomy" id="1460968"/>
    <lineage>
        <taxon>Bacteria</taxon>
        <taxon>Pseudomonadati</taxon>
        <taxon>Pseudomonadota</taxon>
        <taxon>Alphaproteobacteria</taxon>
        <taxon>Hyphomicrobiales</taxon>
        <taxon>Bartonellaceae</taxon>
        <taxon>Bartonella</taxon>
    </lineage>
</organism>
<dbReference type="AlphaFoldDB" id="A0A840E6B9"/>
<dbReference type="PANTHER" id="PTHR34478">
    <property type="entry name" value="PROTEIN LEMA"/>
    <property type="match status" value="1"/>
</dbReference>
<gene>
    <name evidence="6" type="ORF">GGR08_000972</name>
</gene>
<dbReference type="Proteomes" id="UP000585970">
    <property type="component" value="Unassembled WGS sequence"/>
</dbReference>
<dbReference type="EMBL" id="JACIFE010000008">
    <property type="protein sequence ID" value="MBB4076666.1"/>
    <property type="molecule type" value="Genomic_DNA"/>
</dbReference>
<evidence type="ECO:0000256" key="3">
    <source>
        <dbReference type="ARBA" id="ARBA00022692"/>
    </source>
</evidence>